<feature type="compositionally biased region" description="Low complexity" evidence="1">
    <location>
        <begin position="18"/>
        <end position="28"/>
    </location>
</feature>
<sequence length="224" mass="23715">MTRGEDRRARSGEGAGSGESPTAGSGAETGETALRHETPSEKADRNWNDLLQELRVMQTGTQIVTAFLITLPFQARFDDLAGDLIGWYLVLLVAAVLLTALMLLPVVIHRRFFGQHIKARTVALGDRLVRVCLAGMGVLLAGCVAFIAHALVGPEVAWWVAGATAVVIAVLMGVLPSLLRPGPRAGSRPQSHTGSLHRSGPRTSVGESTGHRSLGKPTESPTDS</sequence>
<evidence type="ECO:0000256" key="2">
    <source>
        <dbReference type="SAM" id="Phobius"/>
    </source>
</evidence>
<reference evidence="4" key="1">
    <citation type="journal article" date="2019" name="Int. J. Syst. Evol. Microbiol.">
        <title>The Global Catalogue of Microorganisms (GCM) 10K type strain sequencing project: providing services to taxonomists for standard genome sequencing and annotation.</title>
        <authorList>
            <consortium name="The Broad Institute Genomics Platform"/>
            <consortium name="The Broad Institute Genome Sequencing Center for Infectious Disease"/>
            <person name="Wu L."/>
            <person name="Ma J."/>
        </authorList>
    </citation>
    <scope>NUCLEOTIDE SEQUENCE [LARGE SCALE GENOMIC DNA]</scope>
    <source>
        <strain evidence="4">CGMCC 1.12125</strain>
    </source>
</reference>
<dbReference type="RefSeq" id="WP_344229456.1">
    <property type="nucleotide sequence ID" value="NZ_BAAALH010000002.1"/>
</dbReference>
<feature type="region of interest" description="Disordered" evidence="1">
    <location>
        <begin position="183"/>
        <end position="224"/>
    </location>
</feature>
<feature type="transmembrane region" description="Helical" evidence="2">
    <location>
        <begin position="85"/>
        <end position="108"/>
    </location>
</feature>
<accession>A0ABV8XV85</accession>
<organism evidence="3 4">
    <name type="scientific">Citricoccus alkalitolerans</name>
    <dbReference type="NCBI Taxonomy" id="246603"/>
    <lineage>
        <taxon>Bacteria</taxon>
        <taxon>Bacillati</taxon>
        <taxon>Actinomycetota</taxon>
        <taxon>Actinomycetes</taxon>
        <taxon>Micrococcales</taxon>
        <taxon>Micrococcaceae</taxon>
        <taxon>Citricoccus</taxon>
    </lineage>
</organism>
<dbReference type="EMBL" id="JBHSEN010000001">
    <property type="protein sequence ID" value="MFC4428804.1"/>
    <property type="molecule type" value="Genomic_DNA"/>
</dbReference>
<feature type="transmembrane region" description="Helical" evidence="2">
    <location>
        <begin position="158"/>
        <end position="179"/>
    </location>
</feature>
<dbReference type="InterPro" id="IPR046291">
    <property type="entry name" value="DUF6328"/>
</dbReference>
<evidence type="ECO:0000313" key="3">
    <source>
        <dbReference type="EMBL" id="MFC4428804.1"/>
    </source>
</evidence>
<keyword evidence="2" id="KW-1133">Transmembrane helix</keyword>
<feature type="compositionally biased region" description="Basic and acidic residues" evidence="1">
    <location>
        <begin position="33"/>
        <end position="42"/>
    </location>
</feature>
<feature type="transmembrane region" description="Helical" evidence="2">
    <location>
        <begin position="54"/>
        <end position="73"/>
    </location>
</feature>
<keyword evidence="2" id="KW-0812">Transmembrane</keyword>
<keyword evidence="4" id="KW-1185">Reference proteome</keyword>
<dbReference type="Pfam" id="PF19853">
    <property type="entry name" value="DUF6328"/>
    <property type="match status" value="1"/>
</dbReference>
<name>A0ABV8XV85_9MICC</name>
<evidence type="ECO:0000313" key="4">
    <source>
        <dbReference type="Proteomes" id="UP001595965"/>
    </source>
</evidence>
<evidence type="ECO:0000256" key="1">
    <source>
        <dbReference type="SAM" id="MobiDB-lite"/>
    </source>
</evidence>
<dbReference type="Proteomes" id="UP001595965">
    <property type="component" value="Unassembled WGS sequence"/>
</dbReference>
<feature type="compositionally biased region" description="Polar residues" evidence="1">
    <location>
        <begin position="188"/>
        <end position="207"/>
    </location>
</feature>
<keyword evidence="2" id="KW-0472">Membrane</keyword>
<proteinExistence type="predicted"/>
<feature type="compositionally biased region" description="Basic and acidic residues" evidence="1">
    <location>
        <begin position="1"/>
        <end position="11"/>
    </location>
</feature>
<feature type="transmembrane region" description="Helical" evidence="2">
    <location>
        <begin position="128"/>
        <end position="152"/>
    </location>
</feature>
<feature type="region of interest" description="Disordered" evidence="1">
    <location>
        <begin position="1"/>
        <end position="42"/>
    </location>
</feature>
<gene>
    <name evidence="3" type="ORF">ACFO0K_03820</name>
</gene>
<comment type="caution">
    <text evidence="3">The sequence shown here is derived from an EMBL/GenBank/DDBJ whole genome shotgun (WGS) entry which is preliminary data.</text>
</comment>
<protein>
    <submittedName>
        <fullName evidence="3">DUF6328 family protein</fullName>
    </submittedName>
</protein>